<reference evidence="1 2" key="2">
    <citation type="journal article" date="2013" name="Plant Cell Physiol.">
        <title>Rice Annotation Project Database (RAP-DB): an integrative and interactive database for rice genomics.</title>
        <authorList>
            <person name="Sakai H."/>
            <person name="Lee S.S."/>
            <person name="Tanaka T."/>
            <person name="Numa H."/>
            <person name="Kim J."/>
            <person name="Kawahara Y."/>
            <person name="Wakimoto H."/>
            <person name="Yang C.C."/>
            <person name="Iwamoto M."/>
            <person name="Abe T."/>
            <person name="Yamada Y."/>
            <person name="Muto A."/>
            <person name="Inokuchi H."/>
            <person name="Ikemura T."/>
            <person name="Matsumoto T."/>
            <person name="Sasaki T."/>
            <person name="Itoh T."/>
        </authorList>
    </citation>
    <scope>NUCLEOTIDE SEQUENCE [LARGE SCALE GENOMIC DNA]</scope>
    <source>
        <strain evidence="2">cv. Nipponbare</strain>
    </source>
</reference>
<organism evidence="1 2">
    <name type="scientific">Oryza sativa subsp. japonica</name>
    <name type="common">Rice</name>
    <dbReference type="NCBI Taxonomy" id="39947"/>
    <lineage>
        <taxon>Eukaryota</taxon>
        <taxon>Viridiplantae</taxon>
        <taxon>Streptophyta</taxon>
        <taxon>Embryophyta</taxon>
        <taxon>Tracheophyta</taxon>
        <taxon>Spermatophyta</taxon>
        <taxon>Magnoliopsida</taxon>
        <taxon>Liliopsida</taxon>
        <taxon>Poales</taxon>
        <taxon>Poaceae</taxon>
        <taxon>BOP clade</taxon>
        <taxon>Oryzoideae</taxon>
        <taxon>Oryzeae</taxon>
        <taxon>Oryzinae</taxon>
        <taxon>Oryza</taxon>
        <taxon>Oryza sativa</taxon>
    </lineage>
</organism>
<name>A0A0P0Y2F8_ORYSJ</name>
<gene>
    <name evidence="1" type="ordered locus">Os11g0498500</name>
    <name evidence="1" type="ORF">OSNPB_110498500</name>
</gene>
<proteinExistence type="predicted"/>
<evidence type="ECO:0000313" key="2">
    <source>
        <dbReference type="Proteomes" id="UP000059680"/>
    </source>
</evidence>
<dbReference type="AlphaFoldDB" id="A0A0P0Y2F8"/>
<dbReference type="PaxDb" id="39947-A0A0P0Y2F8"/>
<dbReference type="EMBL" id="AP014967">
    <property type="protein sequence ID" value="BAT14124.1"/>
    <property type="molecule type" value="Genomic_DNA"/>
</dbReference>
<reference evidence="1 2" key="3">
    <citation type="journal article" date="2013" name="Rice">
        <title>Improvement of the Oryza sativa Nipponbare reference genome using next generation sequence and optical map data.</title>
        <authorList>
            <person name="Kawahara Y."/>
            <person name="de la Bastide M."/>
            <person name="Hamilton J.P."/>
            <person name="Kanamori H."/>
            <person name="McCombie W.R."/>
            <person name="Ouyang S."/>
            <person name="Schwartz D.C."/>
            <person name="Tanaka T."/>
            <person name="Wu J."/>
            <person name="Zhou S."/>
            <person name="Childs K.L."/>
            <person name="Davidson R.M."/>
            <person name="Lin H."/>
            <person name="Quesada-Ocampo L."/>
            <person name="Vaillancourt B."/>
            <person name="Sakai H."/>
            <person name="Lee S.S."/>
            <person name="Kim J."/>
            <person name="Numa H."/>
            <person name="Itoh T."/>
            <person name="Buell C.R."/>
            <person name="Matsumoto T."/>
        </authorList>
    </citation>
    <scope>NUCLEOTIDE SEQUENCE [LARGE SCALE GENOMIC DNA]</scope>
    <source>
        <strain evidence="2">cv. Nipponbare</strain>
    </source>
</reference>
<protein>
    <submittedName>
        <fullName evidence="1">Os11g0498500 protein</fullName>
    </submittedName>
</protein>
<reference evidence="2" key="1">
    <citation type="journal article" date="2005" name="Nature">
        <title>The map-based sequence of the rice genome.</title>
        <authorList>
            <consortium name="International rice genome sequencing project (IRGSP)"/>
            <person name="Matsumoto T."/>
            <person name="Wu J."/>
            <person name="Kanamori H."/>
            <person name="Katayose Y."/>
            <person name="Fujisawa M."/>
            <person name="Namiki N."/>
            <person name="Mizuno H."/>
            <person name="Yamamoto K."/>
            <person name="Antonio B.A."/>
            <person name="Baba T."/>
            <person name="Sakata K."/>
            <person name="Nagamura Y."/>
            <person name="Aoki H."/>
            <person name="Arikawa K."/>
            <person name="Arita K."/>
            <person name="Bito T."/>
            <person name="Chiden Y."/>
            <person name="Fujitsuka N."/>
            <person name="Fukunaka R."/>
            <person name="Hamada M."/>
            <person name="Harada C."/>
            <person name="Hayashi A."/>
            <person name="Hijishita S."/>
            <person name="Honda M."/>
            <person name="Hosokawa S."/>
            <person name="Ichikawa Y."/>
            <person name="Idonuma A."/>
            <person name="Iijima M."/>
            <person name="Ikeda M."/>
            <person name="Ikeno M."/>
            <person name="Ito K."/>
            <person name="Ito S."/>
            <person name="Ito T."/>
            <person name="Ito Y."/>
            <person name="Ito Y."/>
            <person name="Iwabuchi A."/>
            <person name="Kamiya K."/>
            <person name="Karasawa W."/>
            <person name="Kurita K."/>
            <person name="Katagiri S."/>
            <person name="Kikuta A."/>
            <person name="Kobayashi H."/>
            <person name="Kobayashi N."/>
            <person name="Machita K."/>
            <person name="Maehara T."/>
            <person name="Masukawa M."/>
            <person name="Mizubayashi T."/>
            <person name="Mukai Y."/>
            <person name="Nagasaki H."/>
            <person name="Nagata Y."/>
            <person name="Naito S."/>
            <person name="Nakashima M."/>
            <person name="Nakama Y."/>
            <person name="Nakamichi Y."/>
            <person name="Nakamura M."/>
            <person name="Meguro A."/>
            <person name="Negishi M."/>
            <person name="Ohta I."/>
            <person name="Ohta T."/>
            <person name="Okamoto M."/>
            <person name="Ono N."/>
            <person name="Saji S."/>
            <person name="Sakaguchi M."/>
            <person name="Sakai K."/>
            <person name="Shibata M."/>
            <person name="Shimokawa T."/>
            <person name="Song J."/>
            <person name="Takazaki Y."/>
            <person name="Terasawa K."/>
            <person name="Tsugane M."/>
            <person name="Tsuji K."/>
            <person name="Ueda S."/>
            <person name="Waki K."/>
            <person name="Yamagata H."/>
            <person name="Yamamoto M."/>
            <person name="Yamamoto S."/>
            <person name="Yamane H."/>
            <person name="Yoshiki S."/>
            <person name="Yoshihara R."/>
            <person name="Yukawa K."/>
            <person name="Zhong H."/>
            <person name="Yano M."/>
            <person name="Yuan Q."/>
            <person name="Ouyang S."/>
            <person name="Liu J."/>
            <person name="Jones K.M."/>
            <person name="Gansberger K."/>
            <person name="Moffat K."/>
            <person name="Hill J."/>
            <person name="Bera J."/>
            <person name="Fadrosh D."/>
            <person name="Jin S."/>
            <person name="Johri S."/>
            <person name="Kim M."/>
            <person name="Overton L."/>
            <person name="Reardon M."/>
            <person name="Tsitrin T."/>
            <person name="Vuong H."/>
            <person name="Weaver B."/>
            <person name="Ciecko A."/>
            <person name="Tallon L."/>
            <person name="Jackson J."/>
            <person name="Pai G."/>
            <person name="Aken S.V."/>
            <person name="Utterback T."/>
            <person name="Reidmuller S."/>
            <person name="Feldblyum T."/>
            <person name="Hsiao J."/>
            <person name="Zismann V."/>
            <person name="Iobst S."/>
            <person name="de Vazeille A.R."/>
            <person name="Buell C.R."/>
            <person name="Ying K."/>
            <person name="Li Y."/>
            <person name="Lu T."/>
            <person name="Huang Y."/>
            <person name="Zhao Q."/>
            <person name="Feng Q."/>
            <person name="Zhang L."/>
            <person name="Zhu J."/>
            <person name="Weng Q."/>
            <person name="Mu J."/>
            <person name="Lu Y."/>
            <person name="Fan D."/>
            <person name="Liu Y."/>
            <person name="Guan J."/>
            <person name="Zhang Y."/>
            <person name="Yu S."/>
            <person name="Liu X."/>
            <person name="Zhang Y."/>
            <person name="Hong G."/>
            <person name="Han B."/>
            <person name="Choisne N."/>
            <person name="Demange N."/>
            <person name="Orjeda G."/>
            <person name="Samain S."/>
            <person name="Cattolico L."/>
            <person name="Pelletier E."/>
            <person name="Couloux A."/>
            <person name="Segurens B."/>
            <person name="Wincker P."/>
            <person name="D'Hont A."/>
            <person name="Scarpelli C."/>
            <person name="Weissenbach J."/>
            <person name="Salanoubat M."/>
            <person name="Quetier F."/>
            <person name="Yu Y."/>
            <person name="Kim H.R."/>
            <person name="Rambo T."/>
            <person name="Currie J."/>
            <person name="Collura K."/>
            <person name="Luo M."/>
            <person name="Yang T."/>
            <person name="Ammiraju J.S.S."/>
            <person name="Engler F."/>
            <person name="Soderlund C."/>
            <person name="Wing R.A."/>
            <person name="Palmer L.E."/>
            <person name="de la Bastide M."/>
            <person name="Spiegel L."/>
            <person name="Nascimento L."/>
            <person name="Zutavern T."/>
            <person name="O'Shaughnessy A."/>
            <person name="Dike S."/>
            <person name="Dedhia N."/>
            <person name="Preston R."/>
            <person name="Balija V."/>
            <person name="McCombie W.R."/>
            <person name="Chow T."/>
            <person name="Chen H."/>
            <person name="Chung M."/>
            <person name="Chen C."/>
            <person name="Shaw J."/>
            <person name="Wu H."/>
            <person name="Hsiao K."/>
            <person name="Chao Y."/>
            <person name="Chu M."/>
            <person name="Cheng C."/>
            <person name="Hour A."/>
            <person name="Lee P."/>
            <person name="Lin S."/>
            <person name="Lin Y."/>
            <person name="Liou J."/>
            <person name="Liu S."/>
            <person name="Hsing Y."/>
            <person name="Raghuvanshi S."/>
            <person name="Mohanty A."/>
            <person name="Bharti A.K."/>
            <person name="Gaur A."/>
            <person name="Gupta V."/>
            <person name="Kumar D."/>
            <person name="Ravi V."/>
            <person name="Vij S."/>
            <person name="Kapur A."/>
            <person name="Khurana P."/>
            <person name="Khurana P."/>
            <person name="Khurana J.P."/>
            <person name="Tyagi A.K."/>
            <person name="Gaikwad K."/>
            <person name="Singh A."/>
            <person name="Dalal V."/>
            <person name="Srivastava S."/>
            <person name="Dixit A."/>
            <person name="Pal A.K."/>
            <person name="Ghazi I.A."/>
            <person name="Yadav M."/>
            <person name="Pandit A."/>
            <person name="Bhargava A."/>
            <person name="Sureshbabu K."/>
            <person name="Batra K."/>
            <person name="Sharma T.R."/>
            <person name="Mohapatra T."/>
            <person name="Singh N.K."/>
            <person name="Messing J."/>
            <person name="Nelson A.B."/>
            <person name="Fuks G."/>
            <person name="Kavchok S."/>
            <person name="Keizer G."/>
            <person name="Linton E."/>
            <person name="Llaca V."/>
            <person name="Song R."/>
            <person name="Tanyolac B."/>
            <person name="Young S."/>
            <person name="Ho-Il K."/>
            <person name="Hahn J.H."/>
            <person name="Sangsakoo G."/>
            <person name="Vanavichit A."/>
            <person name="de Mattos Luiz.A.T."/>
            <person name="Zimmer P.D."/>
            <person name="Malone G."/>
            <person name="Dellagostin O."/>
            <person name="de Oliveira A.C."/>
            <person name="Bevan M."/>
            <person name="Bancroft I."/>
            <person name="Minx P."/>
            <person name="Cordum H."/>
            <person name="Wilson R."/>
            <person name="Cheng Z."/>
            <person name="Jin W."/>
            <person name="Jiang J."/>
            <person name="Leong S.A."/>
            <person name="Iwama H."/>
            <person name="Gojobori T."/>
            <person name="Itoh T."/>
            <person name="Niimura Y."/>
            <person name="Fujii Y."/>
            <person name="Habara T."/>
            <person name="Sakai H."/>
            <person name="Sato Y."/>
            <person name="Wilson G."/>
            <person name="Kumar K."/>
            <person name="McCouch S."/>
            <person name="Juretic N."/>
            <person name="Hoen D."/>
            <person name="Wright S."/>
            <person name="Bruskiewich R."/>
            <person name="Bureau T."/>
            <person name="Miyao A."/>
            <person name="Hirochika H."/>
            <person name="Nishikawa T."/>
            <person name="Kadowaki K."/>
            <person name="Sugiura M."/>
            <person name="Burr B."/>
            <person name="Sasaki T."/>
        </authorList>
    </citation>
    <scope>NUCLEOTIDE SEQUENCE [LARGE SCALE GENOMIC DNA]</scope>
    <source>
        <strain evidence="2">cv. Nipponbare</strain>
    </source>
</reference>
<dbReference type="InParanoid" id="A0A0P0Y2F8"/>
<accession>A0A0P0Y2F8</accession>
<keyword evidence="2" id="KW-1185">Reference proteome</keyword>
<dbReference type="Proteomes" id="UP000059680">
    <property type="component" value="Chromosome 11"/>
</dbReference>
<evidence type="ECO:0000313" key="1">
    <source>
        <dbReference type="EMBL" id="BAT14124.1"/>
    </source>
</evidence>
<sequence length="80" mass="9322">MLFLPMLYFPRHLLTRQMVEATLEELVIYYPFSAMCLPLWLVLPSASLRGLVPRVDFDMSSVASSGWIRVPRLDRRRAKP</sequence>